<dbReference type="EMBL" id="BEZZ01000228">
    <property type="protein sequence ID" value="GCC28994.1"/>
    <property type="molecule type" value="Genomic_DNA"/>
</dbReference>
<evidence type="ECO:0000313" key="3">
    <source>
        <dbReference type="EMBL" id="GCC28994.1"/>
    </source>
</evidence>
<evidence type="ECO:0000313" key="4">
    <source>
        <dbReference type="Proteomes" id="UP000287033"/>
    </source>
</evidence>
<name>A0A401SF66_CHIPU</name>
<dbReference type="STRING" id="137246.A0A401SF66"/>
<feature type="domain" description="Fibronectin type-III" evidence="2">
    <location>
        <begin position="431"/>
        <end position="524"/>
    </location>
</feature>
<dbReference type="PANTHER" id="PTHR23197">
    <property type="entry name" value="TARSH-RELATED FIBRONECTIN DOMAIN-CONTAINING"/>
    <property type="match status" value="1"/>
</dbReference>
<dbReference type="GO" id="GO:0010811">
    <property type="term" value="P:positive regulation of cell-substrate adhesion"/>
    <property type="evidence" value="ECO:0007669"/>
    <property type="project" value="TreeGrafter"/>
</dbReference>
<feature type="compositionally biased region" description="Polar residues" evidence="1">
    <location>
        <begin position="297"/>
        <end position="310"/>
    </location>
</feature>
<dbReference type="InterPro" id="IPR049109">
    <property type="entry name" value="TARSH/FNDC1_C"/>
</dbReference>
<dbReference type="InterPro" id="IPR003961">
    <property type="entry name" value="FN3_dom"/>
</dbReference>
<dbReference type="GO" id="GO:0030198">
    <property type="term" value="P:extracellular matrix organization"/>
    <property type="evidence" value="ECO:0007669"/>
    <property type="project" value="TreeGrafter"/>
</dbReference>
<evidence type="ECO:0000259" key="2">
    <source>
        <dbReference type="PROSITE" id="PS50853"/>
    </source>
</evidence>
<keyword evidence="4" id="KW-1185">Reference proteome</keyword>
<sequence length="665" mass="74111">MPVTDAPNIVSADPESKSANIRKKEVTGHEVLTSDTPRMFSSVTDYELSITDSPSMLKPIPEPETTKIGNDKITDHEVPTSNTRNVFSSIPESERAKIGMKEVTADHEVPTSYTRYGFSSTSDNEPLVTDTPNVFNPIPEPKPAKIGTHEDYGFSTSDTAIMPSPSPIYETGEKELAGLKLPTSEISHEFIPTSVSELDLDKKFTDNKLTHPDSSQVFIPTLGNIEDTEFTVRKLPKSDTPRKFSSTPVSELDNKEDEEFTEHKLPTSGIPDVLIQSQESTLDKIEDKDFTEYLFPTSDTPHVRSSTSVQPPFDSNGKMLTESDPPSDRSPVITSKRVQEPDTMQKFTELETQSPGGHLSSTVPGNTQESSPVFRSTPVSNIDGQGQERFRGSYVKYLTKQDRPCSITESLKHFPHENITNNKATAPPRYPPSNLTLVTVEGCPTFLIVDWESNENDTASEYEVVSTMQGLDNKTEELITVTNQTHAAVENLKPNTSYTFSVTATNIHGKGPSSVQRSFVTESADPSVSEYVPGKDAIWTQYSFKFDSYSECQGKQFVKRTRYRKFVGIILCNSLRYKIYLSNSLSGIFYNIGDLSGHGEDHCQFVDSFLDGRTGEHLLPEQLPIRQGFYRSVRQEPVMFGTIGGRTHINYVHWYECGIAIPGQW</sequence>
<reference evidence="3 4" key="1">
    <citation type="journal article" date="2018" name="Nat. Ecol. Evol.">
        <title>Shark genomes provide insights into elasmobranch evolution and the origin of vertebrates.</title>
        <authorList>
            <person name="Hara Y"/>
            <person name="Yamaguchi K"/>
            <person name="Onimaru K"/>
            <person name="Kadota M"/>
            <person name="Koyanagi M"/>
            <person name="Keeley SD"/>
            <person name="Tatsumi K"/>
            <person name="Tanaka K"/>
            <person name="Motone F"/>
            <person name="Kageyama Y"/>
            <person name="Nozu R"/>
            <person name="Adachi N"/>
            <person name="Nishimura O"/>
            <person name="Nakagawa R"/>
            <person name="Tanegashima C"/>
            <person name="Kiyatake I"/>
            <person name="Matsumoto R"/>
            <person name="Murakumo K"/>
            <person name="Nishida K"/>
            <person name="Terakita A"/>
            <person name="Kuratani S"/>
            <person name="Sato K"/>
            <person name="Hyodo S Kuraku.S."/>
        </authorList>
    </citation>
    <scope>NUCLEOTIDE SEQUENCE [LARGE SCALE GENOMIC DNA]</scope>
</reference>
<feature type="region of interest" description="Disordered" evidence="1">
    <location>
        <begin position="237"/>
        <end position="262"/>
    </location>
</feature>
<dbReference type="PROSITE" id="PS50853">
    <property type="entry name" value="FN3"/>
    <property type="match status" value="1"/>
</dbReference>
<dbReference type="SUPFAM" id="SSF49265">
    <property type="entry name" value="Fibronectin type III"/>
    <property type="match status" value="1"/>
</dbReference>
<feature type="region of interest" description="Disordered" evidence="1">
    <location>
        <begin position="53"/>
        <end position="83"/>
    </location>
</feature>
<evidence type="ECO:0000256" key="1">
    <source>
        <dbReference type="SAM" id="MobiDB-lite"/>
    </source>
</evidence>
<dbReference type="InterPro" id="IPR013783">
    <property type="entry name" value="Ig-like_fold"/>
</dbReference>
<feature type="region of interest" description="Disordered" evidence="1">
    <location>
        <begin position="1"/>
        <end position="33"/>
    </location>
</feature>
<dbReference type="Proteomes" id="UP000287033">
    <property type="component" value="Unassembled WGS sequence"/>
</dbReference>
<accession>A0A401SF66</accession>
<dbReference type="InterPro" id="IPR036116">
    <property type="entry name" value="FN3_sf"/>
</dbReference>
<comment type="caution">
    <text evidence="3">The sequence shown here is derived from an EMBL/GenBank/DDBJ whole genome shotgun (WGS) entry which is preliminary data.</text>
</comment>
<dbReference type="OrthoDB" id="6129306at2759"/>
<feature type="region of interest" description="Disordered" evidence="1">
    <location>
        <begin position="295"/>
        <end position="386"/>
    </location>
</feature>
<proteinExistence type="predicted"/>
<dbReference type="CDD" id="cd00063">
    <property type="entry name" value="FN3"/>
    <property type="match status" value="1"/>
</dbReference>
<dbReference type="Pfam" id="PF21731">
    <property type="entry name" value="TARSH_C"/>
    <property type="match status" value="1"/>
</dbReference>
<dbReference type="SMART" id="SM00060">
    <property type="entry name" value="FN3"/>
    <property type="match status" value="1"/>
</dbReference>
<feature type="compositionally biased region" description="Basic and acidic residues" evidence="1">
    <location>
        <begin position="69"/>
        <end position="78"/>
    </location>
</feature>
<feature type="compositionally biased region" description="Polar residues" evidence="1">
    <location>
        <begin position="350"/>
        <end position="384"/>
    </location>
</feature>
<organism evidence="3 4">
    <name type="scientific">Chiloscyllium punctatum</name>
    <name type="common">Brownbanded bambooshark</name>
    <name type="synonym">Hemiscyllium punctatum</name>
    <dbReference type="NCBI Taxonomy" id="137246"/>
    <lineage>
        <taxon>Eukaryota</taxon>
        <taxon>Metazoa</taxon>
        <taxon>Chordata</taxon>
        <taxon>Craniata</taxon>
        <taxon>Vertebrata</taxon>
        <taxon>Chondrichthyes</taxon>
        <taxon>Elasmobranchii</taxon>
        <taxon>Galeomorphii</taxon>
        <taxon>Galeoidea</taxon>
        <taxon>Orectolobiformes</taxon>
        <taxon>Hemiscylliidae</taxon>
        <taxon>Chiloscyllium</taxon>
    </lineage>
</organism>
<dbReference type="PANTHER" id="PTHR23197:SF10">
    <property type="entry name" value="TARGET OF NESH-SH3"/>
    <property type="match status" value="1"/>
</dbReference>
<protein>
    <recommendedName>
        <fullName evidence="2">Fibronectin type-III domain-containing protein</fullName>
    </recommendedName>
</protein>
<dbReference type="AlphaFoldDB" id="A0A401SF66"/>
<dbReference type="Pfam" id="PF00041">
    <property type="entry name" value="fn3"/>
    <property type="match status" value="1"/>
</dbReference>
<dbReference type="Gene3D" id="2.60.40.10">
    <property type="entry name" value="Immunoglobulins"/>
    <property type="match status" value="1"/>
</dbReference>
<gene>
    <name evidence="3" type="ORF">chiPu_0007429</name>
</gene>